<keyword evidence="11" id="KW-0511">Multifunctional enzyme</keyword>
<dbReference type="InterPro" id="IPR050136">
    <property type="entry name" value="FA_oxidation_alpha_subunit"/>
</dbReference>
<dbReference type="GO" id="GO:0006635">
    <property type="term" value="P:fatty acid beta-oxidation"/>
    <property type="evidence" value="ECO:0007669"/>
    <property type="project" value="UniProtKB-UniPathway"/>
</dbReference>
<dbReference type="SUPFAM" id="SSF48179">
    <property type="entry name" value="6-phosphogluconate dehydrogenase C-terminal domain-like"/>
    <property type="match status" value="2"/>
</dbReference>
<dbReference type="GO" id="GO:0016509">
    <property type="term" value="F:long-chain (3S)-3-hydroxyacyl-CoA dehydrogenase (NAD+) activity"/>
    <property type="evidence" value="ECO:0007669"/>
    <property type="project" value="TreeGrafter"/>
</dbReference>
<evidence type="ECO:0000256" key="3">
    <source>
        <dbReference type="ARBA" id="ARBA00008750"/>
    </source>
</evidence>
<accession>A0A7V2T199</accession>
<dbReference type="InterPro" id="IPR029045">
    <property type="entry name" value="ClpP/crotonase-like_dom_sf"/>
</dbReference>
<dbReference type="Gene3D" id="1.10.1040.10">
    <property type="entry name" value="N-(1-d-carboxylethyl)-l-norvaline Dehydrogenase, domain 2"/>
    <property type="match status" value="2"/>
</dbReference>
<feature type="domain" description="3-hydroxyacyl-CoA dehydrogenase NAD binding" evidence="15">
    <location>
        <begin position="307"/>
        <end position="480"/>
    </location>
</feature>
<name>A0A7V2T199_LEUMU</name>
<dbReference type="Pfam" id="PF02737">
    <property type="entry name" value="3HCDH_N"/>
    <property type="match status" value="1"/>
</dbReference>
<gene>
    <name evidence="16" type="ORF">ENJ51_01725</name>
</gene>
<evidence type="ECO:0000256" key="7">
    <source>
        <dbReference type="ARBA" id="ARBA00023002"/>
    </source>
</evidence>
<reference evidence="16" key="1">
    <citation type="journal article" date="2020" name="mSystems">
        <title>Genome- and Community-Level Interaction Insights into Carbon Utilization and Element Cycling Functions of Hydrothermarchaeota in Hydrothermal Sediment.</title>
        <authorList>
            <person name="Zhou Z."/>
            <person name="Liu Y."/>
            <person name="Xu W."/>
            <person name="Pan J."/>
            <person name="Luo Z.H."/>
            <person name="Li M."/>
        </authorList>
    </citation>
    <scope>NUCLEOTIDE SEQUENCE [LARGE SCALE GENOMIC DNA]</scope>
    <source>
        <strain evidence="16">HyVt-493</strain>
    </source>
</reference>
<evidence type="ECO:0000256" key="8">
    <source>
        <dbReference type="ARBA" id="ARBA00023027"/>
    </source>
</evidence>
<evidence type="ECO:0000256" key="13">
    <source>
        <dbReference type="RuleBase" id="RU003707"/>
    </source>
</evidence>
<dbReference type="UniPathway" id="UPA00659"/>
<evidence type="ECO:0000259" key="14">
    <source>
        <dbReference type="Pfam" id="PF00725"/>
    </source>
</evidence>
<comment type="caution">
    <text evidence="16">The sequence shown here is derived from an EMBL/GenBank/DDBJ whole genome shotgun (WGS) entry which is preliminary data.</text>
</comment>
<dbReference type="EC" id="4.2.1.17" evidence="4"/>
<comment type="similarity">
    <text evidence="13">Belongs to the enoyl-CoA hydratase/isomerase family.</text>
</comment>
<dbReference type="Pfam" id="PF00378">
    <property type="entry name" value="ECH_1"/>
    <property type="match status" value="1"/>
</dbReference>
<feature type="domain" description="3-hydroxyacyl-CoA dehydrogenase C-terminal" evidence="14">
    <location>
        <begin position="485"/>
        <end position="576"/>
    </location>
</feature>
<proteinExistence type="inferred from homology"/>
<dbReference type="InterPro" id="IPR036291">
    <property type="entry name" value="NAD(P)-bd_dom_sf"/>
</dbReference>
<dbReference type="Gene3D" id="3.90.226.10">
    <property type="entry name" value="2-enoyl-CoA Hydratase, Chain A, domain 1"/>
    <property type="match status" value="1"/>
</dbReference>
<evidence type="ECO:0000256" key="1">
    <source>
        <dbReference type="ARBA" id="ARBA00005005"/>
    </source>
</evidence>
<dbReference type="Proteomes" id="UP000885750">
    <property type="component" value="Unassembled WGS sequence"/>
</dbReference>
<evidence type="ECO:0000256" key="12">
    <source>
        <dbReference type="ARBA" id="ARBA00049556"/>
    </source>
</evidence>
<keyword evidence="6" id="KW-0442">Lipid degradation</keyword>
<evidence type="ECO:0000313" key="16">
    <source>
        <dbReference type="EMBL" id="HFC91513.1"/>
    </source>
</evidence>
<evidence type="ECO:0000259" key="15">
    <source>
        <dbReference type="Pfam" id="PF02737"/>
    </source>
</evidence>
<dbReference type="EMBL" id="DRMS01000063">
    <property type="protein sequence ID" value="HFC91513.1"/>
    <property type="molecule type" value="Genomic_DNA"/>
</dbReference>
<dbReference type="PANTHER" id="PTHR43612">
    <property type="entry name" value="TRIFUNCTIONAL ENZYME SUBUNIT ALPHA"/>
    <property type="match status" value="1"/>
</dbReference>
<keyword evidence="10" id="KW-0456">Lyase</keyword>
<sequence length="647" mass="71198">MNIYQHLSLQTDADNLVWLSLDVADKSANILNPEVIHELLAVCNEIKQKPPRGLIIYSAKQSGFIAGADVKGFVGICDHNTALQFIQLGHRLCDTLETLPFPTLTMIDGFCLGGGLELALACDYIVATDSSKLGLPEVKLGIHPGFGGTVRSIHRMGVLQAMPLMLTGRNLLAPKAAKLGLIDLSVPLRQLKNSAIQIIKRAPQPAKQTFSYKYKLLESIPARKLIAKKMRATVAQHANIKHYPAPYALIDLWEKYGCQNNTMFKAEAESVADLIQTNTAQNLIRVFFLQNRLKALGNKKYFKPKHIHLIGGGVMGGDIATWCAMQGFRVTVQDTNTDALAKVMQRANTSFKHRYKREQQRIMQAQDNLLPDPNGHGIAKADVIIEAIFENLEAKQTLFAEVEKQARSHALLASNTSSIPLQDIAQAMQQPERLVGLHFFNPVAKMPLLEIIYTAKITSKEVLTQAQAFATHINKLPLPVVSSPGFLVNRILVPYLLEAVMLYQENIPAEVIDKAATDFGMPMGPLELADTVGLDICLHVGEILAKTVGKSVPDSLANDVKKGLLGKKSGKGFYQWKKGKPVKNNKPDWQGDVQPIQDRLINKLLDEAQQCLDEGLVEDADLLDAGTIFGTGFAPFRGGPMHYKTTN</sequence>
<keyword evidence="9" id="KW-0443">Lipid metabolism</keyword>
<organism evidence="16">
    <name type="scientific">Leucothrix mucor</name>
    <dbReference type="NCBI Taxonomy" id="45248"/>
    <lineage>
        <taxon>Bacteria</taxon>
        <taxon>Pseudomonadati</taxon>
        <taxon>Pseudomonadota</taxon>
        <taxon>Gammaproteobacteria</taxon>
        <taxon>Thiotrichales</taxon>
        <taxon>Thiotrichaceae</taxon>
        <taxon>Leucothrix</taxon>
    </lineage>
</organism>
<dbReference type="InterPro" id="IPR013328">
    <property type="entry name" value="6PGD_dom2"/>
</dbReference>
<dbReference type="InterPro" id="IPR018376">
    <property type="entry name" value="Enoyl-CoA_hyd/isom_CS"/>
</dbReference>
<dbReference type="InterPro" id="IPR001753">
    <property type="entry name" value="Enoyl-CoA_hydra/iso"/>
</dbReference>
<evidence type="ECO:0000256" key="5">
    <source>
        <dbReference type="ARBA" id="ARBA00022832"/>
    </source>
</evidence>
<evidence type="ECO:0000256" key="10">
    <source>
        <dbReference type="ARBA" id="ARBA00023239"/>
    </source>
</evidence>
<dbReference type="Pfam" id="PF00725">
    <property type="entry name" value="3HCDH"/>
    <property type="match status" value="1"/>
</dbReference>
<dbReference type="Gene3D" id="3.40.50.720">
    <property type="entry name" value="NAD(P)-binding Rossmann-like Domain"/>
    <property type="match status" value="1"/>
</dbReference>
<comment type="similarity">
    <text evidence="2">In the central section; belongs to the 3-hydroxyacyl-CoA dehydrogenase family.</text>
</comment>
<evidence type="ECO:0000256" key="11">
    <source>
        <dbReference type="ARBA" id="ARBA00023268"/>
    </source>
</evidence>
<keyword evidence="7" id="KW-0560">Oxidoreductase</keyword>
<evidence type="ECO:0000256" key="4">
    <source>
        <dbReference type="ARBA" id="ARBA00012076"/>
    </source>
</evidence>
<dbReference type="SUPFAM" id="SSF52096">
    <property type="entry name" value="ClpP/crotonase"/>
    <property type="match status" value="1"/>
</dbReference>
<dbReference type="CDD" id="cd06558">
    <property type="entry name" value="crotonase-like"/>
    <property type="match status" value="1"/>
</dbReference>
<protein>
    <recommendedName>
        <fullName evidence="4">enoyl-CoA hydratase</fullName>
        <ecNumber evidence="4">4.2.1.17</ecNumber>
    </recommendedName>
</protein>
<dbReference type="InterPro" id="IPR008927">
    <property type="entry name" value="6-PGluconate_DH-like_C_sf"/>
</dbReference>
<evidence type="ECO:0000256" key="6">
    <source>
        <dbReference type="ARBA" id="ARBA00022963"/>
    </source>
</evidence>
<dbReference type="GO" id="GO:0004300">
    <property type="term" value="F:enoyl-CoA hydratase activity"/>
    <property type="evidence" value="ECO:0007669"/>
    <property type="project" value="UniProtKB-EC"/>
</dbReference>
<comment type="similarity">
    <text evidence="3">In the N-terminal section; belongs to the enoyl-CoA hydratase/isomerase family.</text>
</comment>
<comment type="pathway">
    <text evidence="1">Lipid metabolism; fatty acid beta-oxidation.</text>
</comment>
<dbReference type="AlphaFoldDB" id="A0A7V2T199"/>
<dbReference type="InterPro" id="IPR006176">
    <property type="entry name" value="3-OHacyl-CoA_DH_NAD-bd"/>
</dbReference>
<dbReference type="PROSITE" id="PS00166">
    <property type="entry name" value="ENOYL_COA_HYDRATASE"/>
    <property type="match status" value="1"/>
</dbReference>
<keyword evidence="8" id="KW-0520">NAD</keyword>
<dbReference type="SUPFAM" id="SSF51735">
    <property type="entry name" value="NAD(P)-binding Rossmann-fold domains"/>
    <property type="match status" value="1"/>
</dbReference>
<comment type="catalytic activity">
    <reaction evidence="12">
        <text>a (3S)-3-hydroxyacyl-CoA + NAD(+) = a 3-oxoacyl-CoA + NADH + H(+)</text>
        <dbReference type="Rhea" id="RHEA:22432"/>
        <dbReference type="ChEBI" id="CHEBI:15378"/>
        <dbReference type="ChEBI" id="CHEBI:57318"/>
        <dbReference type="ChEBI" id="CHEBI:57540"/>
        <dbReference type="ChEBI" id="CHEBI:57945"/>
        <dbReference type="ChEBI" id="CHEBI:90726"/>
        <dbReference type="EC" id="1.1.1.35"/>
    </reaction>
</comment>
<dbReference type="InterPro" id="IPR006108">
    <property type="entry name" value="3HC_DH_C"/>
</dbReference>
<evidence type="ECO:0000256" key="2">
    <source>
        <dbReference type="ARBA" id="ARBA00007005"/>
    </source>
</evidence>
<dbReference type="GO" id="GO:0070403">
    <property type="term" value="F:NAD+ binding"/>
    <property type="evidence" value="ECO:0007669"/>
    <property type="project" value="InterPro"/>
</dbReference>
<dbReference type="FunFam" id="3.40.50.720:FF:000009">
    <property type="entry name" value="Fatty oxidation complex, alpha subunit"/>
    <property type="match status" value="1"/>
</dbReference>
<evidence type="ECO:0000256" key="9">
    <source>
        <dbReference type="ARBA" id="ARBA00023098"/>
    </source>
</evidence>
<dbReference type="PANTHER" id="PTHR43612:SF3">
    <property type="entry name" value="TRIFUNCTIONAL ENZYME SUBUNIT ALPHA, MITOCHONDRIAL"/>
    <property type="match status" value="1"/>
</dbReference>
<keyword evidence="5" id="KW-0276">Fatty acid metabolism</keyword>